<keyword evidence="10" id="KW-1185">Reference proteome</keyword>
<keyword evidence="3 6" id="KW-0349">Heme</keyword>
<keyword evidence="5 6" id="KW-0408">Iron</keyword>
<proteinExistence type="inferred from homology"/>
<feature type="binding site" description="axial binding residue" evidence="6">
    <location>
        <position position="411"/>
    </location>
    <ligand>
        <name>heme</name>
        <dbReference type="ChEBI" id="CHEBI:30413"/>
    </ligand>
    <ligandPart>
        <name>Fe</name>
        <dbReference type="ChEBI" id="CHEBI:18248"/>
    </ligandPart>
</feature>
<dbReference type="GO" id="GO:0008395">
    <property type="term" value="F:steroid hydroxylase activity"/>
    <property type="evidence" value="ECO:0007669"/>
    <property type="project" value="TreeGrafter"/>
</dbReference>
<evidence type="ECO:0000256" key="6">
    <source>
        <dbReference type="PIRSR" id="PIRSR602403-1"/>
    </source>
</evidence>
<dbReference type="Pfam" id="PF00067">
    <property type="entry name" value="p450"/>
    <property type="match status" value="1"/>
</dbReference>
<evidence type="ECO:0000256" key="8">
    <source>
        <dbReference type="SAM" id="Phobius"/>
    </source>
</evidence>
<keyword evidence="8" id="KW-0472">Membrane</keyword>
<dbReference type="PANTHER" id="PTHR24304:SF2">
    <property type="entry name" value="24-HYDROXYCHOLESTEROL 7-ALPHA-HYDROXYLASE"/>
    <property type="match status" value="1"/>
</dbReference>
<comment type="caution">
    <text evidence="9">The sequence shown here is derived from an EMBL/GenBank/DDBJ whole genome shotgun (WGS) entry which is preliminary data.</text>
</comment>
<evidence type="ECO:0000256" key="2">
    <source>
        <dbReference type="ARBA" id="ARBA00010617"/>
    </source>
</evidence>
<organism evidence="9 10">
    <name type="scientific">Crepidotus variabilis</name>
    <dbReference type="NCBI Taxonomy" id="179855"/>
    <lineage>
        <taxon>Eukaryota</taxon>
        <taxon>Fungi</taxon>
        <taxon>Dikarya</taxon>
        <taxon>Basidiomycota</taxon>
        <taxon>Agaricomycotina</taxon>
        <taxon>Agaricomycetes</taxon>
        <taxon>Agaricomycetidae</taxon>
        <taxon>Agaricales</taxon>
        <taxon>Agaricineae</taxon>
        <taxon>Crepidotaceae</taxon>
        <taxon>Crepidotus</taxon>
    </lineage>
</organism>
<reference evidence="9" key="1">
    <citation type="submission" date="2020-11" db="EMBL/GenBank/DDBJ databases">
        <authorList>
            <consortium name="DOE Joint Genome Institute"/>
            <person name="Ahrendt S."/>
            <person name="Riley R."/>
            <person name="Andreopoulos W."/>
            <person name="Labutti K."/>
            <person name="Pangilinan J."/>
            <person name="Ruiz-Duenas F.J."/>
            <person name="Barrasa J.M."/>
            <person name="Sanchez-Garcia M."/>
            <person name="Camarero S."/>
            <person name="Miyauchi S."/>
            <person name="Serrano A."/>
            <person name="Linde D."/>
            <person name="Babiker R."/>
            <person name="Drula E."/>
            <person name="Ayuso-Fernandez I."/>
            <person name="Pacheco R."/>
            <person name="Padilla G."/>
            <person name="Ferreira P."/>
            <person name="Barriuso J."/>
            <person name="Kellner H."/>
            <person name="Castanera R."/>
            <person name="Alfaro M."/>
            <person name="Ramirez L."/>
            <person name="Pisabarro A.G."/>
            <person name="Kuo A."/>
            <person name="Tritt A."/>
            <person name="Lipzen A."/>
            <person name="He G."/>
            <person name="Yan M."/>
            <person name="Ng V."/>
            <person name="Cullen D."/>
            <person name="Martin F."/>
            <person name="Rosso M.-N."/>
            <person name="Henrissat B."/>
            <person name="Hibbett D."/>
            <person name="Martinez A.T."/>
            <person name="Grigoriev I.V."/>
        </authorList>
    </citation>
    <scope>NUCLEOTIDE SEQUENCE</scope>
    <source>
        <strain evidence="9">CBS 506.95</strain>
    </source>
</reference>
<dbReference type="PANTHER" id="PTHR24304">
    <property type="entry name" value="CYTOCHROME P450 FAMILY 7"/>
    <property type="match status" value="1"/>
</dbReference>
<dbReference type="OrthoDB" id="3366823at2759"/>
<dbReference type="InterPro" id="IPR036396">
    <property type="entry name" value="Cyt_P450_sf"/>
</dbReference>
<dbReference type="Gene3D" id="1.10.630.10">
    <property type="entry name" value="Cytochrome P450"/>
    <property type="match status" value="1"/>
</dbReference>
<dbReference type="GO" id="GO:0005506">
    <property type="term" value="F:iron ion binding"/>
    <property type="evidence" value="ECO:0007669"/>
    <property type="project" value="InterPro"/>
</dbReference>
<keyword evidence="8" id="KW-1133">Transmembrane helix</keyword>
<comment type="similarity">
    <text evidence="2 7">Belongs to the cytochrome P450 family.</text>
</comment>
<evidence type="ECO:0000256" key="3">
    <source>
        <dbReference type="ARBA" id="ARBA00022617"/>
    </source>
</evidence>
<feature type="transmembrane region" description="Helical" evidence="8">
    <location>
        <begin position="271"/>
        <end position="293"/>
    </location>
</feature>
<evidence type="ECO:0000313" key="10">
    <source>
        <dbReference type="Proteomes" id="UP000807306"/>
    </source>
</evidence>
<dbReference type="EMBL" id="MU157930">
    <property type="protein sequence ID" value="KAF9522903.1"/>
    <property type="molecule type" value="Genomic_DNA"/>
</dbReference>
<dbReference type="InterPro" id="IPR002403">
    <property type="entry name" value="Cyt_P450_E_grp-IV"/>
</dbReference>
<evidence type="ECO:0000256" key="4">
    <source>
        <dbReference type="ARBA" id="ARBA00022723"/>
    </source>
</evidence>
<dbReference type="GO" id="GO:0020037">
    <property type="term" value="F:heme binding"/>
    <property type="evidence" value="ECO:0007669"/>
    <property type="project" value="InterPro"/>
</dbReference>
<dbReference type="InterPro" id="IPR001128">
    <property type="entry name" value="Cyt_P450"/>
</dbReference>
<keyword evidence="7" id="KW-0560">Oxidoreductase</keyword>
<dbReference type="InterPro" id="IPR050529">
    <property type="entry name" value="CYP450_sterol_14alpha_dmase"/>
</dbReference>
<dbReference type="Proteomes" id="UP000807306">
    <property type="component" value="Unassembled WGS sequence"/>
</dbReference>
<dbReference type="InterPro" id="IPR017972">
    <property type="entry name" value="Cyt_P450_CS"/>
</dbReference>
<keyword evidence="4 6" id="KW-0479">Metal-binding</keyword>
<dbReference type="SUPFAM" id="SSF48264">
    <property type="entry name" value="Cytochrome P450"/>
    <property type="match status" value="1"/>
</dbReference>
<keyword evidence="7" id="KW-0503">Monooxygenase</keyword>
<dbReference type="PROSITE" id="PS00086">
    <property type="entry name" value="CYTOCHROME_P450"/>
    <property type="match status" value="1"/>
</dbReference>
<evidence type="ECO:0000313" key="9">
    <source>
        <dbReference type="EMBL" id="KAF9522903.1"/>
    </source>
</evidence>
<evidence type="ECO:0000256" key="5">
    <source>
        <dbReference type="ARBA" id="ARBA00023004"/>
    </source>
</evidence>
<dbReference type="AlphaFoldDB" id="A0A9P6JJB5"/>
<protein>
    <submittedName>
        <fullName evidence="9">Cytochrome P450</fullName>
    </submittedName>
</protein>
<keyword evidence="8" id="KW-0812">Transmembrane</keyword>
<dbReference type="GO" id="GO:0016705">
    <property type="term" value="F:oxidoreductase activity, acting on paired donors, with incorporation or reduction of molecular oxygen"/>
    <property type="evidence" value="ECO:0007669"/>
    <property type="project" value="InterPro"/>
</dbReference>
<gene>
    <name evidence="9" type="ORF">CPB83DRAFT_899216</name>
</gene>
<dbReference type="PRINTS" id="PR00465">
    <property type="entry name" value="EP450IV"/>
</dbReference>
<sequence>MGITLTSVAPFVLAAIAYLIVAFTTAVKAKRQKLPVVPFILPWMGNFFEFRHDPVQFMKSCRRKYGPAYKVLLAGQNIIVLSHYKGIASLNKDSTDSFTGQKVHMRILNVITGIDKNLDHLFEVLNTRLYLPLAQSLSPTSMTAIADDIQHNLSTELRALMPLQLENSTILRLDVLISRPLYRAGCLTLFGPTFPLDTFNDFQLLDSKHPQLLMGFPFMASEAVRARKRLVKTFETFLAPLWAGEAVEGVSDLISTVVQEMQVTLTLREAACLLLLFTFGFHSNTWYMVFWLVSHLLVQEESFELIRKECLASQKTGAGTPLIDSAVQEILRWATTNTTIREATKDTYLMMDEEPIFVAKGDFVMADVQSLHYDPEVYPSPDAFKVDRFLDNGSKTETLKPAAFGGGAHICPGRHLATFEIKRFLTIFLQHYKIKAVMKDGEIPRLPRVNRRDYIGTLRASEAFYVELSPIDFES</sequence>
<evidence type="ECO:0000256" key="7">
    <source>
        <dbReference type="RuleBase" id="RU000461"/>
    </source>
</evidence>
<accession>A0A9P6JJB5</accession>
<comment type="cofactor">
    <cofactor evidence="1 6">
        <name>heme</name>
        <dbReference type="ChEBI" id="CHEBI:30413"/>
    </cofactor>
</comment>
<evidence type="ECO:0000256" key="1">
    <source>
        <dbReference type="ARBA" id="ARBA00001971"/>
    </source>
</evidence>
<name>A0A9P6JJB5_9AGAR</name>
<feature type="transmembrane region" description="Helical" evidence="8">
    <location>
        <begin position="6"/>
        <end position="27"/>
    </location>
</feature>